<evidence type="ECO:0000256" key="4">
    <source>
        <dbReference type="ARBA" id="ARBA00012483"/>
    </source>
</evidence>
<keyword evidence="21" id="KW-1185">Reference proteome</keyword>
<keyword evidence="10" id="KW-0833">Ubl conjugation pathway</keyword>
<keyword evidence="5" id="KW-0808">Transferase</keyword>
<keyword evidence="12 17" id="KW-1133">Transmembrane helix</keyword>
<dbReference type="SMART" id="SM00184">
    <property type="entry name" value="RING"/>
    <property type="match status" value="1"/>
</dbReference>
<dbReference type="EMBL" id="JAVXUP010001091">
    <property type="protein sequence ID" value="KAK3016067.1"/>
    <property type="molecule type" value="Genomic_DNA"/>
</dbReference>
<proteinExistence type="inferred from homology"/>
<dbReference type="CDD" id="cd16461">
    <property type="entry name" value="RING-H2_EL5-like"/>
    <property type="match status" value="1"/>
</dbReference>
<evidence type="ECO:0000256" key="5">
    <source>
        <dbReference type="ARBA" id="ARBA00022679"/>
    </source>
</evidence>
<evidence type="ECO:0000256" key="2">
    <source>
        <dbReference type="ARBA" id="ARBA00004167"/>
    </source>
</evidence>
<evidence type="ECO:0000256" key="17">
    <source>
        <dbReference type="SAM" id="Phobius"/>
    </source>
</evidence>
<sequence>METLQILCSSFIIPFFLFAYTASSADLCKPSTCQAFSSQAPQVRFPFRLNNQEQVLERCGYPGFGLSCNNQNQTVLHLPATDPEQFIVKSINYDKQALAIEPRFCLGNRITLFSLLGSPFSGDHLTNYTIYNCSSEAEVLPPAREIACLSGENFTVAVMASSAAIYTPLRCRNISTIAVPGNGYNDDWPYEHLYEELRLTWSTPDCRSCSDKGLPRSAKYGIIIGVGIPGLIFLIGVVGYAFGKIQAYNRRRNPDIELPTTTIAPVVFMTGLDKPTIESYPKTVVGDSGRLPKLYDVTCSICLSEYQPKDTLRTIPECKHYFHATCIDEWLALNATCPVCRKTPETSSTVTPCSSVSSSSSTSSASTS</sequence>
<evidence type="ECO:0000313" key="20">
    <source>
        <dbReference type="EMBL" id="KAK3016067.1"/>
    </source>
</evidence>
<evidence type="ECO:0000256" key="15">
    <source>
        <dbReference type="PROSITE-ProRule" id="PRU00175"/>
    </source>
</evidence>
<keyword evidence="8 18" id="KW-0732">Signal</keyword>
<comment type="caution">
    <text evidence="20">The sequence shown here is derived from an EMBL/GenBank/DDBJ whole genome shotgun (WGS) entry which is preliminary data.</text>
</comment>
<dbReference type="Pfam" id="PF13639">
    <property type="entry name" value="zf-RING_2"/>
    <property type="match status" value="1"/>
</dbReference>
<protein>
    <recommendedName>
        <fullName evidence="4">RING-type E3 ubiquitin transferase</fullName>
        <ecNumber evidence="4">2.3.2.27</ecNumber>
    </recommendedName>
</protein>
<keyword evidence="11" id="KW-0862">Zinc</keyword>
<feature type="domain" description="RING-type" evidence="19">
    <location>
        <begin position="299"/>
        <end position="341"/>
    </location>
</feature>
<comment type="similarity">
    <text evidence="14">Belongs to the RING-type zinc finger family. ATL subfamily.</text>
</comment>
<evidence type="ECO:0000256" key="10">
    <source>
        <dbReference type="ARBA" id="ARBA00022786"/>
    </source>
</evidence>
<evidence type="ECO:0000256" key="11">
    <source>
        <dbReference type="ARBA" id="ARBA00022833"/>
    </source>
</evidence>
<evidence type="ECO:0000313" key="21">
    <source>
        <dbReference type="Proteomes" id="UP001188597"/>
    </source>
</evidence>
<evidence type="ECO:0000256" key="8">
    <source>
        <dbReference type="ARBA" id="ARBA00022729"/>
    </source>
</evidence>
<dbReference type="Gene3D" id="3.30.40.10">
    <property type="entry name" value="Zinc/RING finger domain, C3HC4 (zinc finger)"/>
    <property type="match status" value="1"/>
</dbReference>
<dbReference type="GO" id="GO:0030247">
    <property type="term" value="F:polysaccharide binding"/>
    <property type="evidence" value="ECO:0007669"/>
    <property type="project" value="InterPro"/>
</dbReference>
<organism evidence="20 21">
    <name type="scientific">Escallonia herrerae</name>
    <dbReference type="NCBI Taxonomy" id="1293975"/>
    <lineage>
        <taxon>Eukaryota</taxon>
        <taxon>Viridiplantae</taxon>
        <taxon>Streptophyta</taxon>
        <taxon>Embryophyta</taxon>
        <taxon>Tracheophyta</taxon>
        <taxon>Spermatophyta</taxon>
        <taxon>Magnoliopsida</taxon>
        <taxon>eudicotyledons</taxon>
        <taxon>Gunneridae</taxon>
        <taxon>Pentapetalae</taxon>
        <taxon>asterids</taxon>
        <taxon>campanulids</taxon>
        <taxon>Escalloniales</taxon>
        <taxon>Escalloniaceae</taxon>
        <taxon>Escallonia</taxon>
    </lineage>
</organism>
<feature type="signal peptide" evidence="18">
    <location>
        <begin position="1"/>
        <end position="24"/>
    </location>
</feature>
<evidence type="ECO:0000256" key="9">
    <source>
        <dbReference type="ARBA" id="ARBA00022771"/>
    </source>
</evidence>
<keyword evidence="9 15" id="KW-0863">Zinc-finger</keyword>
<dbReference type="PANTHER" id="PTHR46279:SF31">
    <property type="entry name" value="RING-H2 FINGER PROTEIN ATL20-LIKE ISOFORM X1"/>
    <property type="match status" value="1"/>
</dbReference>
<evidence type="ECO:0000259" key="19">
    <source>
        <dbReference type="PROSITE" id="PS50089"/>
    </source>
</evidence>
<evidence type="ECO:0000256" key="6">
    <source>
        <dbReference type="ARBA" id="ARBA00022692"/>
    </source>
</evidence>
<evidence type="ECO:0000256" key="7">
    <source>
        <dbReference type="ARBA" id="ARBA00022723"/>
    </source>
</evidence>
<dbReference type="Pfam" id="PF13947">
    <property type="entry name" value="GUB_WAK_bind"/>
    <property type="match status" value="1"/>
</dbReference>
<evidence type="ECO:0000256" key="14">
    <source>
        <dbReference type="ARBA" id="ARBA00024209"/>
    </source>
</evidence>
<name>A0AA89AUU6_9ASTE</name>
<dbReference type="GO" id="GO:0061630">
    <property type="term" value="F:ubiquitin protein ligase activity"/>
    <property type="evidence" value="ECO:0007669"/>
    <property type="project" value="UniProtKB-EC"/>
</dbReference>
<evidence type="ECO:0000256" key="16">
    <source>
        <dbReference type="SAM" id="MobiDB-lite"/>
    </source>
</evidence>
<dbReference type="GO" id="GO:0008270">
    <property type="term" value="F:zinc ion binding"/>
    <property type="evidence" value="ECO:0007669"/>
    <property type="project" value="UniProtKB-KW"/>
</dbReference>
<keyword evidence="6 17" id="KW-0812">Transmembrane</keyword>
<evidence type="ECO:0000256" key="3">
    <source>
        <dbReference type="ARBA" id="ARBA00004906"/>
    </source>
</evidence>
<dbReference type="EC" id="2.3.2.27" evidence="4"/>
<keyword evidence="13 17" id="KW-0472">Membrane</keyword>
<feature type="chain" id="PRO_5041661487" description="RING-type E3 ubiquitin transferase" evidence="18">
    <location>
        <begin position="25"/>
        <end position="368"/>
    </location>
</feature>
<dbReference type="InterPro" id="IPR025287">
    <property type="entry name" value="WAK_GUB"/>
</dbReference>
<feature type="region of interest" description="Disordered" evidence="16">
    <location>
        <begin position="344"/>
        <end position="368"/>
    </location>
</feature>
<dbReference type="InterPro" id="IPR001841">
    <property type="entry name" value="Znf_RING"/>
</dbReference>
<evidence type="ECO:0000256" key="1">
    <source>
        <dbReference type="ARBA" id="ARBA00000900"/>
    </source>
</evidence>
<keyword evidence="7" id="KW-0479">Metal-binding</keyword>
<dbReference type="InterPro" id="IPR013083">
    <property type="entry name" value="Znf_RING/FYVE/PHD"/>
</dbReference>
<dbReference type="PROSITE" id="PS50089">
    <property type="entry name" value="ZF_RING_2"/>
    <property type="match status" value="1"/>
</dbReference>
<accession>A0AA89AUU6</accession>
<dbReference type="InterPro" id="IPR046948">
    <property type="entry name" value="ATL20-22-like"/>
</dbReference>
<dbReference type="AlphaFoldDB" id="A0AA89AUU6"/>
<feature type="transmembrane region" description="Helical" evidence="17">
    <location>
        <begin position="220"/>
        <end position="242"/>
    </location>
</feature>
<evidence type="ECO:0000256" key="13">
    <source>
        <dbReference type="ARBA" id="ARBA00023136"/>
    </source>
</evidence>
<reference evidence="20" key="1">
    <citation type="submission" date="2022-12" db="EMBL/GenBank/DDBJ databases">
        <title>Draft genome assemblies for two species of Escallonia (Escalloniales).</title>
        <authorList>
            <person name="Chanderbali A."/>
            <person name="Dervinis C."/>
            <person name="Anghel I."/>
            <person name="Soltis D."/>
            <person name="Soltis P."/>
            <person name="Zapata F."/>
        </authorList>
    </citation>
    <scope>NUCLEOTIDE SEQUENCE</scope>
    <source>
        <strain evidence="20">UCBG64.0493</strain>
        <tissue evidence="20">Leaf</tissue>
    </source>
</reference>
<dbReference type="SUPFAM" id="SSF57850">
    <property type="entry name" value="RING/U-box"/>
    <property type="match status" value="1"/>
</dbReference>
<dbReference type="PANTHER" id="PTHR46279">
    <property type="entry name" value="RING/U-BOX SUPERFAMILY PROTEIN"/>
    <property type="match status" value="1"/>
</dbReference>
<comment type="catalytic activity">
    <reaction evidence="1">
        <text>S-ubiquitinyl-[E2 ubiquitin-conjugating enzyme]-L-cysteine + [acceptor protein]-L-lysine = [E2 ubiquitin-conjugating enzyme]-L-cysteine + N(6)-ubiquitinyl-[acceptor protein]-L-lysine.</text>
        <dbReference type="EC" id="2.3.2.27"/>
    </reaction>
</comment>
<dbReference type="Proteomes" id="UP001188597">
    <property type="component" value="Unassembled WGS sequence"/>
</dbReference>
<comment type="pathway">
    <text evidence="3">Protein modification; protein ubiquitination.</text>
</comment>
<evidence type="ECO:0000256" key="18">
    <source>
        <dbReference type="SAM" id="SignalP"/>
    </source>
</evidence>
<feature type="compositionally biased region" description="Low complexity" evidence="16">
    <location>
        <begin position="346"/>
        <end position="368"/>
    </location>
</feature>
<evidence type="ECO:0000256" key="12">
    <source>
        <dbReference type="ARBA" id="ARBA00022989"/>
    </source>
</evidence>
<gene>
    <name evidence="20" type="ORF">RJ639_007554</name>
</gene>
<dbReference type="GO" id="GO:0016020">
    <property type="term" value="C:membrane"/>
    <property type="evidence" value="ECO:0007669"/>
    <property type="project" value="UniProtKB-SubCell"/>
</dbReference>
<comment type="subcellular location">
    <subcellularLocation>
        <location evidence="2">Membrane</location>
        <topology evidence="2">Single-pass membrane protein</topology>
    </subcellularLocation>
</comment>